<feature type="region of interest" description="Disordered" evidence="5">
    <location>
        <begin position="345"/>
        <end position="371"/>
    </location>
</feature>
<feature type="compositionally biased region" description="Basic and acidic residues" evidence="5">
    <location>
        <begin position="404"/>
        <end position="414"/>
    </location>
</feature>
<dbReference type="GO" id="GO:0005737">
    <property type="term" value="C:cytoplasm"/>
    <property type="evidence" value="ECO:0007669"/>
    <property type="project" value="TreeGrafter"/>
</dbReference>
<dbReference type="InterPro" id="IPR038286">
    <property type="entry name" value="IPK_sf"/>
</dbReference>
<feature type="region of interest" description="Disordered" evidence="5">
    <location>
        <begin position="1"/>
        <end position="80"/>
    </location>
</feature>
<proteinExistence type="inferred from homology"/>
<dbReference type="GO" id="GO:0005634">
    <property type="term" value="C:nucleus"/>
    <property type="evidence" value="ECO:0007669"/>
    <property type="project" value="TreeGrafter"/>
</dbReference>
<gene>
    <name evidence="6" type="ORF">MVES_003663</name>
</gene>
<feature type="compositionally biased region" description="Polar residues" evidence="5">
    <location>
        <begin position="131"/>
        <end position="145"/>
    </location>
</feature>
<keyword evidence="3 4" id="KW-0418">Kinase</keyword>
<organism evidence="6 7">
    <name type="scientific">Malassezia vespertilionis</name>
    <dbReference type="NCBI Taxonomy" id="2020962"/>
    <lineage>
        <taxon>Eukaryota</taxon>
        <taxon>Fungi</taxon>
        <taxon>Dikarya</taxon>
        <taxon>Basidiomycota</taxon>
        <taxon>Ustilaginomycotina</taxon>
        <taxon>Malasseziomycetes</taxon>
        <taxon>Malasseziales</taxon>
        <taxon>Malasseziaceae</taxon>
        <taxon>Malassezia</taxon>
    </lineage>
</organism>
<dbReference type="Proteomes" id="UP000232875">
    <property type="component" value="Unassembled WGS sequence"/>
</dbReference>
<evidence type="ECO:0000256" key="2">
    <source>
        <dbReference type="ARBA" id="ARBA00022679"/>
    </source>
</evidence>
<evidence type="ECO:0000256" key="5">
    <source>
        <dbReference type="SAM" id="MobiDB-lite"/>
    </source>
</evidence>
<comment type="similarity">
    <text evidence="1 4">Belongs to the inositol phosphokinase (IPK) family.</text>
</comment>
<reference evidence="6 7" key="1">
    <citation type="submission" date="2017-10" db="EMBL/GenBank/DDBJ databases">
        <title>A novel species of cold-tolerant Malassezia isolated from bats.</title>
        <authorList>
            <person name="Lorch J.M."/>
            <person name="Palmer J.M."/>
            <person name="Vanderwolf K.J."/>
            <person name="Schmidt K.Z."/>
            <person name="Verant M.L."/>
            <person name="Weller T.J."/>
            <person name="Blehert D.S."/>
        </authorList>
    </citation>
    <scope>NUCLEOTIDE SEQUENCE [LARGE SCALE GENOMIC DNA]</scope>
    <source>
        <strain evidence="6 7">NWHC:44797-103</strain>
    </source>
</reference>
<dbReference type="EMBL" id="KZ454995">
    <property type="protein sequence ID" value="PKI82490.1"/>
    <property type="molecule type" value="Genomic_DNA"/>
</dbReference>
<feature type="region of interest" description="Disordered" evidence="5">
    <location>
        <begin position="292"/>
        <end position="331"/>
    </location>
</feature>
<dbReference type="GO" id="GO:0008440">
    <property type="term" value="F:inositol-1,4,5-trisphosphate 3-kinase activity"/>
    <property type="evidence" value="ECO:0007669"/>
    <property type="project" value="TreeGrafter"/>
</dbReference>
<feature type="region of interest" description="Disordered" evidence="5">
    <location>
        <begin position="385"/>
        <end position="418"/>
    </location>
</feature>
<feature type="compositionally biased region" description="Polar residues" evidence="5">
    <location>
        <begin position="306"/>
        <end position="322"/>
    </location>
</feature>
<sequence length="787" mass="87154">MYDTPSPSAQDDGAAPAASSHTGTGRKATVSLQLFEAMRRNGNAQGTDTGKAAQSSPTRAAVDERRASTPSSLIAHSTTLSPPVQDVERFILYDDDTAQELSSRASSSTGLSSDDSESESSVGAGAGELYSASQPKGSGAQTITIPSPHLFDGRPAPPSSQKHHHHVLDSSEPLPNVVQLQPFNHQVGGHHHIFQFSRRAVCKPLVSRENQFYEALEHDHPDMLVFVPQYLGVLNVTYRHVQRDDSEIEQQEARRRIFEEDDENEVPEVALSMNEHIMPDWLLRKSRMQRHASQGYAETEHDKDSPTLSCRSTSMDSEVASPSSIIGTGSTTVNRRLQEQVLREVFHRSKHGRPKRAAPSDAPRERLAKSWDGLKGTELRLSQTRLGEDSGWEPARHVSVGGVHPERQKAERAPKPCAAESTKPEQFILLEDLTGGLKAPCVLDLKMGTRQYGMDATDAKKRSQTKKCNATTSGTLGTRLCGMQMYDARVDEFVFCDKYYGRKILSQDFTTELERFFSNGHHVLLHHIPAMITKLYSLAREVRKLHGYRFYASSLLLIYDGDVKRQHSLLDAFERTLPCAGSRTSSVSGSSVSSDQLGVLSEASTNTSPSFPPSSFSSATVLTLPSPKLAPTPSPAQAAQLETGDTHLRRQRRHGNVTIRIIDFAHCTTGKDFYFPEDQAMRPPTTPEEQAMPIARLPPHHRDMPDSGYLWGLRSLTKSFYEIWYRERMRRIKTALAALSDDATFTTREYATRSVDIGELYVPGGEIFVDMFGSDGRQGDLSGYIST</sequence>
<dbReference type="Gene3D" id="3.30.470.160">
    <property type="entry name" value="Inositol polyphosphate kinase"/>
    <property type="match status" value="1"/>
</dbReference>
<feature type="region of interest" description="Disordered" evidence="5">
    <location>
        <begin position="101"/>
        <end position="169"/>
    </location>
</feature>
<keyword evidence="2 4" id="KW-0808">Transferase</keyword>
<dbReference type="AlphaFoldDB" id="A0A2N1J7G5"/>
<dbReference type="PANTHER" id="PTHR12400">
    <property type="entry name" value="INOSITOL POLYPHOSPHATE KINASE"/>
    <property type="match status" value="1"/>
</dbReference>
<dbReference type="Pfam" id="PF03770">
    <property type="entry name" value="IPK"/>
    <property type="match status" value="1"/>
</dbReference>
<dbReference type="GO" id="GO:0032958">
    <property type="term" value="P:inositol phosphate biosynthetic process"/>
    <property type="evidence" value="ECO:0007669"/>
    <property type="project" value="InterPro"/>
</dbReference>
<dbReference type="GO" id="GO:0046854">
    <property type="term" value="P:phosphatidylinositol phosphate biosynthetic process"/>
    <property type="evidence" value="ECO:0007669"/>
    <property type="project" value="TreeGrafter"/>
</dbReference>
<keyword evidence="7" id="KW-1185">Reference proteome</keyword>
<dbReference type="InterPro" id="IPR005522">
    <property type="entry name" value="IPK"/>
</dbReference>
<dbReference type="EC" id="2.7.-.-" evidence="4"/>
<evidence type="ECO:0000313" key="7">
    <source>
        <dbReference type="Proteomes" id="UP000232875"/>
    </source>
</evidence>
<feature type="compositionally biased region" description="Low complexity" evidence="5">
    <location>
        <begin position="101"/>
        <end position="129"/>
    </location>
</feature>
<evidence type="ECO:0000256" key="4">
    <source>
        <dbReference type="RuleBase" id="RU363090"/>
    </source>
</evidence>
<protein>
    <recommendedName>
        <fullName evidence="4">Kinase</fullName>
        <ecNumber evidence="4">2.7.-.-</ecNumber>
    </recommendedName>
</protein>
<feature type="region of interest" description="Disordered" evidence="5">
    <location>
        <begin position="624"/>
        <end position="650"/>
    </location>
</feature>
<accession>A0A2N1J7G5</accession>
<name>A0A2N1J7G5_9BASI</name>
<dbReference type="OrthoDB" id="2573163at2759"/>
<dbReference type="GO" id="GO:0000824">
    <property type="term" value="F:inositol-1,4,5,6-tetrakisphosphate 3-kinase activity"/>
    <property type="evidence" value="ECO:0007669"/>
    <property type="project" value="TreeGrafter"/>
</dbReference>
<dbReference type="SUPFAM" id="SSF56104">
    <property type="entry name" value="SAICAR synthase-like"/>
    <property type="match status" value="1"/>
</dbReference>
<evidence type="ECO:0000313" key="6">
    <source>
        <dbReference type="EMBL" id="PKI82490.1"/>
    </source>
</evidence>
<evidence type="ECO:0000256" key="3">
    <source>
        <dbReference type="ARBA" id="ARBA00022777"/>
    </source>
</evidence>
<evidence type="ECO:0000256" key="1">
    <source>
        <dbReference type="ARBA" id="ARBA00007374"/>
    </source>
</evidence>
<feature type="compositionally biased region" description="Polar residues" evidence="5">
    <location>
        <begin position="42"/>
        <end position="58"/>
    </location>
</feature>
<feature type="compositionally biased region" description="Polar residues" evidence="5">
    <location>
        <begin position="68"/>
        <end position="80"/>
    </location>
</feature>
<dbReference type="STRING" id="2020962.A0A2N1J7G5"/>
<dbReference type="PANTHER" id="PTHR12400:SF21">
    <property type="entry name" value="KINASE"/>
    <property type="match status" value="1"/>
</dbReference>